<keyword evidence="2" id="KW-1185">Reference proteome</keyword>
<dbReference type="KEGG" id="adu:107485445"/>
<dbReference type="InterPro" id="IPR036969">
    <property type="entry name" value="Citrate_synthase_sf"/>
</dbReference>
<organism evidence="2 3">
    <name type="scientific">Arachis duranensis</name>
    <name type="common">Wild peanut</name>
    <dbReference type="NCBI Taxonomy" id="130453"/>
    <lineage>
        <taxon>Eukaryota</taxon>
        <taxon>Viridiplantae</taxon>
        <taxon>Streptophyta</taxon>
        <taxon>Embryophyta</taxon>
        <taxon>Tracheophyta</taxon>
        <taxon>Spermatophyta</taxon>
        <taxon>Magnoliopsida</taxon>
        <taxon>eudicotyledons</taxon>
        <taxon>Gunneridae</taxon>
        <taxon>Pentapetalae</taxon>
        <taxon>rosids</taxon>
        <taxon>fabids</taxon>
        <taxon>Fabales</taxon>
        <taxon>Fabaceae</taxon>
        <taxon>Papilionoideae</taxon>
        <taxon>50 kb inversion clade</taxon>
        <taxon>dalbergioids sensu lato</taxon>
        <taxon>Dalbergieae</taxon>
        <taxon>Pterocarpus clade</taxon>
        <taxon>Arachis</taxon>
    </lineage>
</organism>
<evidence type="ECO:0000313" key="2">
    <source>
        <dbReference type="Proteomes" id="UP000515211"/>
    </source>
</evidence>
<dbReference type="SUPFAM" id="SSF48256">
    <property type="entry name" value="Citrate synthase"/>
    <property type="match status" value="1"/>
</dbReference>
<dbReference type="InterPro" id="IPR057984">
    <property type="entry name" value="PATROL1_C"/>
</dbReference>
<dbReference type="GeneID" id="107485445"/>
<dbReference type="PANTHER" id="PTHR31280">
    <property type="entry name" value="PROTEIN UNC-13 HOMOLOG"/>
    <property type="match status" value="1"/>
</dbReference>
<name>A0A9C6THU7_ARADU</name>
<dbReference type="RefSeq" id="XP_052110607.1">
    <property type="nucleotide sequence ID" value="XM_052254647.1"/>
</dbReference>
<reference evidence="3" key="2">
    <citation type="submission" date="2025-08" db="UniProtKB">
        <authorList>
            <consortium name="RefSeq"/>
        </authorList>
    </citation>
    <scope>IDENTIFICATION</scope>
    <source>
        <tissue evidence="3">Whole plant</tissue>
    </source>
</reference>
<dbReference type="InterPro" id="IPR014770">
    <property type="entry name" value="Munc13_1"/>
</dbReference>
<gene>
    <name evidence="3" type="primary">LOC107485445</name>
</gene>
<evidence type="ECO:0000313" key="3">
    <source>
        <dbReference type="RefSeq" id="XP_052110607.1"/>
    </source>
</evidence>
<feature type="domain" description="MHD1" evidence="1">
    <location>
        <begin position="96"/>
        <end position="238"/>
    </location>
</feature>
<protein>
    <submittedName>
        <fullName evidence="3">Protein unc-13 homolog isoform X1</fullName>
    </submittedName>
</protein>
<reference evidence="2" key="1">
    <citation type="journal article" date="2016" name="Nat. Genet.">
        <title>The genome sequences of Arachis duranensis and Arachis ipaensis, the diploid ancestors of cultivated peanut.</title>
        <authorList>
            <person name="Bertioli D.J."/>
            <person name="Cannon S.B."/>
            <person name="Froenicke L."/>
            <person name="Huang G."/>
            <person name="Farmer A.D."/>
            <person name="Cannon E.K."/>
            <person name="Liu X."/>
            <person name="Gao D."/>
            <person name="Clevenger J."/>
            <person name="Dash S."/>
            <person name="Ren L."/>
            <person name="Moretzsohn M.C."/>
            <person name="Shirasawa K."/>
            <person name="Huang W."/>
            <person name="Vidigal B."/>
            <person name="Abernathy B."/>
            <person name="Chu Y."/>
            <person name="Niederhuth C.E."/>
            <person name="Umale P."/>
            <person name="Araujo A.C."/>
            <person name="Kozik A."/>
            <person name="Kim K.D."/>
            <person name="Burow M.D."/>
            <person name="Varshney R.K."/>
            <person name="Wang X."/>
            <person name="Zhang X."/>
            <person name="Barkley N."/>
            <person name="Guimaraes P.M."/>
            <person name="Isobe S."/>
            <person name="Guo B."/>
            <person name="Liao B."/>
            <person name="Stalker H.T."/>
            <person name="Schmitz R.J."/>
            <person name="Scheffler B.E."/>
            <person name="Leal-Bertioli S.C."/>
            <person name="Xun X."/>
            <person name="Jackson S.A."/>
            <person name="Michelmore R."/>
            <person name="Ozias-Akins P."/>
        </authorList>
    </citation>
    <scope>NUCLEOTIDE SEQUENCE [LARGE SCALE GENOMIC DNA]</scope>
    <source>
        <strain evidence="2">cv. V14167</strain>
    </source>
</reference>
<proteinExistence type="predicted"/>
<dbReference type="PROSITE" id="PS51258">
    <property type="entry name" value="MHD1"/>
    <property type="match status" value="1"/>
</dbReference>
<dbReference type="AlphaFoldDB" id="A0A9C6THU7"/>
<dbReference type="GO" id="GO:0046912">
    <property type="term" value="F:acyltransferase activity, acyl groups converted into alkyl on transfer"/>
    <property type="evidence" value="ECO:0007669"/>
    <property type="project" value="InterPro"/>
</dbReference>
<evidence type="ECO:0000259" key="1">
    <source>
        <dbReference type="PROSITE" id="PS51258"/>
    </source>
</evidence>
<dbReference type="Pfam" id="PF25761">
    <property type="entry name" value="TPR_PATROL1"/>
    <property type="match status" value="1"/>
</dbReference>
<dbReference type="InterPro" id="IPR008528">
    <property type="entry name" value="unc-13_homologue"/>
</dbReference>
<dbReference type="Proteomes" id="UP000515211">
    <property type="component" value="Chromosome 1"/>
</dbReference>
<sequence>MSSIIEQGFGVGDVICLLWFKRSLPRYCTQFIEIYIILCADHGPCVSGAHNAIVTTRAGKGLVSCLVSGYLQSVHDLGVLLMMLLATSRMLVTGTVRVLLRAGKLEKTLVQMMVEGSLEGEEKAKTIVKEIMLYEVDKIIWNLLTKWIHESLHKGKEALQNGKEAETWNPKSKAKPIAQSAVELVKLAKTIMEQFFQNPIGITEDIVQELVNGLENLFQDYIMFVSACGTKQSYVPVIPSLTRCNRNSKFSMFLKKGCQCGGGGSLKADHISNATKEGHNPRPSSSRGTQCLYIRLNTLFYLLTHINSLEKTLSQNLVVLPSTRHPYGNFHRSYNNGSYFEKVLSSLPTTCQYMAEVAAYHLIFLDSDSIFYESLYVGDTANARIRHALRTLKQNITLMTTLLTDKAQLLALKEVMKASFEAFLRAVPKLDYHIVSKDFESLNRIFCLCREGLIAESVMDIEAAIVEATRTTTEFSNAR</sequence>
<dbReference type="PANTHER" id="PTHR31280:SF1">
    <property type="entry name" value="OS03G0138600 PROTEIN"/>
    <property type="match status" value="1"/>
</dbReference>
<accession>A0A9C6THU7</accession>